<organism evidence="2 3">
    <name type="scientific">Variovorax ureilyticus</name>
    <dbReference type="NCBI Taxonomy" id="1836198"/>
    <lineage>
        <taxon>Bacteria</taxon>
        <taxon>Pseudomonadati</taxon>
        <taxon>Pseudomonadota</taxon>
        <taxon>Betaproteobacteria</taxon>
        <taxon>Burkholderiales</taxon>
        <taxon>Comamonadaceae</taxon>
        <taxon>Variovorax</taxon>
    </lineage>
</organism>
<evidence type="ECO:0000313" key="3">
    <source>
        <dbReference type="Proteomes" id="UP001365846"/>
    </source>
</evidence>
<accession>A0ABU8VHQ1</accession>
<keyword evidence="1" id="KW-0732">Signal</keyword>
<sequence>MSFAPPVACVLLGILLCSAPAAAQSRGELLYTTHCVACHTTQVHWRDRRLATDWNSLQAQVARWQAVGFLGWSDDDTVAVTRYLNERYYGFKPPGGAPLVLTPATKPCEGSRC</sequence>
<proteinExistence type="predicted"/>
<name>A0ABU8VHQ1_9BURK</name>
<reference evidence="2 3" key="1">
    <citation type="submission" date="2024-03" db="EMBL/GenBank/DDBJ databases">
        <title>Novel species of the genus Variovorax.</title>
        <authorList>
            <person name="Liu Q."/>
            <person name="Xin Y.-H."/>
        </authorList>
    </citation>
    <scope>NUCLEOTIDE SEQUENCE [LARGE SCALE GENOMIC DNA]</scope>
    <source>
        <strain evidence="2 3">KACC 18899</strain>
    </source>
</reference>
<protein>
    <submittedName>
        <fullName evidence="2">Cytochrome C</fullName>
    </submittedName>
</protein>
<gene>
    <name evidence="2" type="ORF">WKW77_19035</name>
</gene>
<comment type="caution">
    <text evidence="2">The sequence shown here is derived from an EMBL/GenBank/DDBJ whole genome shotgun (WGS) entry which is preliminary data.</text>
</comment>
<keyword evidence="3" id="KW-1185">Reference proteome</keyword>
<feature type="signal peptide" evidence="1">
    <location>
        <begin position="1"/>
        <end position="23"/>
    </location>
</feature>
<dbReference type="Proteomes" id="UP001365846">
    <property type="component" value="Unassembled WGS sequence"/>
</dbReference>
<evidence type="ECO:0000256" key="1">
    <source>
        <dbReference type="SAM" id="SignalP"/>
    </source>
</evidence>
<feature type="chain" id="PRO_5046631114" evidence="1">
    <location>
        <begin position="24"/>
        <end position="113"/>
    </location>
</feature>
<dbReference type="EMBL" id="JBBKZU010000008">
    <property type="protein sequence ID" value="MEJ8813189.1"/>
    <property type="molecule type" value="Genomic_DNA"/>
</dbReference>
<dbReference type="SUPFAM" id="SSF46626">
    <property type="entry name" value="Cytochrome c"/>
    <property type="match status" value="1"/>
</dbReference>
<evidence type="ECO:0000313" key="2">
    <source>
        <dbReference type="EMBL" id="MEJ8813189.1"/>
    </source>
</evidence>
<dbReference type="InterPro" id="IPR036909">
    <property type="entry name" value="Cyt_c-like_dom_sf"/>
</dbReference>
<dbReference type="RefSeq" id="WP_340358434.1">
    <property type="nucleotide sequence ID" value="NZ_JBBKZU010000008.1"/>
</dbReference>